<dbReference type="InterPro" id="IPR036852">
    <property type="entry name" value="Peptidase_S8/S53_dom_sf"/>
</dbReference>
<name>A0A7S3QFS2_9STRA</name>
<feature type="region of interest" description="Disordered" evidence="12">
    <location>
        <begin position="1071"/>
        <end position="1093"/>
    </location>
</feature>
<dbReference type="EMBL" id="HBIO01027429">
    <property type="protein sequence ID" value="CAE0476220.1"/>
    <property type="molecule type" value="Transcribed_RNA"/>
</dbReference>
<dbReference type="Pfam" id="PF21316">
    <property type="entry name" value="TPPII_GBD"/>
    <property type="match status" value="1"/>
</dbReference>
<dbReference type="InterPro" id="IPR015500">
    <property type="entry name" value="Peptidase_S8_subtilisin-rel"/>
</dbReference>
<dbReference type="GO" id="GO:0006508">
    <property type="term" value="P:proteolysis"/>
    <property type="evidence" value="ECO:0007669"/>
    <property type="project" value="UniProtKB-KW"/>
</dbReference>
<dbReference type="InterPro" id="IPR023828">
    <property type="entry name" value="Peptidase_S8_Ser-AS"/>
</dbReference>
<keyword evidence="5" id="KW-0031">Aminopeptidase</keyword>
<protein>
    <recommendedName>
        <fullName evidence="4">Tripeptidyl-peptidase 2</fullName>
        <ecNumber evidence="3">3.4.14.10</ecNumber>
        <ecNumber evidence="10">3.4.21.62</ecNumber>
    </recommendedName>
</protein>
<dbReference type="GO" id="GO:0004177">
    <property type="term" value="F:aminopeptidase activity"/>
    <property type="evidence" value="ECO:0007669"/>
    <property type="project" value="UniProtKB-KW"/>
</dbReference>
<feature type="region of interest" description="Disordered" evidence="12">
    <location>
        <begin position="112"/>
        <end position="139"/>
    </location>
</feature>
<dbReference type="PROSITE" id="PS00138">
    <property type="entry name" value="SUBTILASE_SER"/>
    <property type="match status" value="1"/>
</dbReference>
<comment type="catalytic activity">
    <reaction evidence="1">
        <text>Release of an N-terminal tripeptide from a polypeptide.</text>
        <dbReference type="EC" id="3.4.14.10"/>
    </reaction>
</comment>
<evidence type="ECO:0000313" key="17">
    <source>
        <dbReference type="EMBL" id="CAE0476220.1"/>
    </source>
</evidence>
<evidence type="ECO:0000256" key="10">
    <source>
        <dbReference type="ARBA" id="ARBA00023619"/>
    </source>
</evidence>
<dbReference type="EC" id="3.4.14.10" evidence="3"/>
<accession>A0A7S3QFS2</accession>
<dbReference type="Pfam" id="PF12580">
    <property type="entry name" value="TPPII"/>
    <property type="match status" value="1"/>
</dbReference>
<dbReference type="InterPro" id="IPR022229">
    <property type="entry name" value="TPPII_Ig-like-2"/>
</dbReference>
<dbReference type="InterPro" id="IPR000209">
    <property type="entry name" value="Peptidase_S8/S53_dom"/>
</dbReference>
<gene>
    <name evidence="17" type="ORF">CDEB00056_LOCUS21073</name>
</gene>
<feature type="domain" description="Tripeptidyl-peptidase II first Ig-like" evidence="15">
    <location>
        <begin position="582"/>
        <end position="703"/>
    </location>
</feature>
<evidence type="ECO:0000256" key="2">
    <source>
        <dbReference type="ARBA" id="ARBA00011073"/>
    </source>
</evidence>
<proteinExistence type="inferred from homology"/>
<organism evidence="17">
    <name type="scientific">Chaetoceros debilis</name>
    <dbReference type="NCBI Taxonomy" id="122233"/>
    <lineage>
        <taxon>Eukaryota</taxon>
        <taxon>Sar</taxon>
        <taxon>Stramenopiles</taxon>
        <taxon>Ochrophyta</taxon>
        <taxon>Bacillariophyta</taxon>
        <taxon>Coscinodiscophyceae</taxon>
        <taxon>Chaetocerotophycidae</taxon>
        <taxon>Chaetocerotales</taxon>
        <taxon>Chaetocerotaceae</taxon>
        <taxon>Chaetoceros</taxon>
    </lineage>
</organism>
<evidence type="ECO:0000256" key="4">
    <source>
        <dbReference type="ARBA" id="ARBA00020244"/>
    </source>
</evidence>
<feature type="domain" description="Tripeptidyl peptidase II second Ig-like" evidence="14">
    <location>
        <begin position="852"/>
        <end position="1034"/>
    </location>
</feature>
<dbReference type="EC" id="3.4.21.62" evidence="10"/>
<dbReference type="Gene3D" id="3.40.50.200">
    <property type="entry name" value="Peptidase S8/S53 domain"/>
    <property type="match status" value="2"/>
</dbReference>
<dbReference type="Pfam" id="PF00082">
    <property type="entry name" value="Peptidase_S8"/>
    <property type="match status" value="1"/>
</dbReference>
<evidence type="ECO:0000259" key="14">
    <source>
        <dbReference type="Pfam" id="PF12580"/>
    </source>
</evidence>
<dbReference type="InterPro" id="IPR046940">
    <property type="entry name" value="TPPII_Ig-like_sf"/>
</dbReference>
<dbReference type="Gene3D" id="2.60.40.3170">
    <property type="match status" value="1"/>
</dbReference>
<dbReference type="PANTHER" id="PTHR43806:SF14">
    <property type="entry name" value="TRIPEPTIDYL-PEPTIDASE 2"/>
    <property type="match status" value="1"/>
</dbReference>
<dbReference type="Pfam" id="PF21223">
    <property type="entry name" value="TPPII_Ig-like-1"/>
    <property type="match status" value="1"/>
</dbReference>
<comment type="similarity">
    <text evidence="2 11">Belongs to the peptidase S8 family.</text>
</comment>
<keyword evidence="6" id="KW-0645">Protease</keyword>
<comment type="catalytic activity">
    <reaction evidence="9">
        <text>Hydrolysis of proteins with broad specificity for peptide bonds, and a preference for a large uncharged residue in P1. Hydrolyzes peptide amides.</text>
        <dbReference type="EC" id="3.4.21.62"/>
    </reaction>
</comment>
<dbReference type="SUPFAM" id="SSF52743">
    <property type="entry name" value="Subtilisin-like"/>
    <property type="match status" value="1"/>
</dbReference>
<dbReference type="PRINTS" id="PR00723">
    <property type="entry name" value="SUBTILISIN"/>
</dbReference>
<dbReference type="InterPro" id="IPR046939">
    <property type="entry name" value="TPPII_C_sf"/>
</dbReference>
<evidence type="ECO:0000256" key="12">
    <source>
        <dbReference type="SAM" id="MobiDB-lite"/>
    </source>
</evidence>
<feature type="domain" description="Peptidase S8/S53" evidence="13">
    <location>
        <begin position="30"/>
        <end position="555"/>
    </location>
</feature>
<reference evidence="17" key="1">
    <citation type="submission" date="2021-01" db="EMBL/GenBank/DDBJ databases">
        <authorList>
            <person name="Corre E."/>
            <person name="Pelletier E."/>
            <person name="Niang G."/>
            <person name="Scheremetjew M."/>
            <person name="Finn R."/>
            <person name="Kale V."/>
            <person name="Holt S."/>
            <person name="Cochrane G."/>
            <person name="Meng A."/>
            <person name="Brown T."/>
            <person name="Cohen L."/>
        </authorList>
    </citation>
    <scope>NUCLEOTIDE SEQUENCE</scope>
    <source>
        <strain evidence="17">MM31A-1</strain>
    </source>
</reference>
<dbReference type="FunFam" id="3.40.50.200:FF:000003">
    <property type="entry name" value="Tripeptidyl peptidase 2"/>
    <property type="match status" value="1"/>
</dbReference>
<evidence type="ECO:0000256" key="9">
    <source>
        <dbReference type="ARBA" id="ARBA00023529"/>
    </source>
</evidence>
<sequence length="1321" mass="146283">MAPVFPTGDLNPRVETKASSFVSQFPDYDGRGITIGILDTGVDPGAIGLSRLPEGVIGDKKLVHVADCTGSGDVAMDTDAMAVQEEKGWVIKKGLFGKEIILNPALNLQPFPDIDTKANSDSDEEKKEDDEKKKEDSEDDKIKMPVRIAFKRAYELFPNKLTTRVKKHYAKEFDKEQHRHAVIVHRELAAWNAEYGGSKNITKEQLREKDDLTAKLDVLEMKNLPATDPLKEDPGALYQIILFYDGENYRVIIDTDGTDSTGDLSQLPADKAMTDYYKEYQYGTFSNVDMLNYAVNIYQEGKVVSIVCDAGAHGSHVAGIAARYHPDAEGEEETEANGVAPGAKLISLKIGDSRLGSMETGTAMTRAMIEAVKHKCDVINLSYGEGCVRPNSGRFVALAEQLVYKHGIVFVSSAGNNGPALTTVGAPGGNSECIIGVAAYVSPKMMEAQYSMRSKIDTEEHPGTTYTWSSVGPTSDGAQGVDITAPGAAITCVPNWCLQRNTLMNGTSMSSPNATGCIALLLSAAKAEGIKMTPTRLRRAIQNSAIEMPGLTCLQQGFGMINVEGAWDYIKNSKDDAHEDINFKVHIIGRPGSPRGIYLRQAQECATKQTFSAQVNPIFGNGDDVDVETQMKRVEFEMKFRLESDSDWVEVPDYFMLMHNGRSFKFDLDPTKLSTGVHTAKIYGYDSSKPGLGARFYVPITVVKPMGEQATIELGELEFEPNEVKRFFVDVPKDATWMDVSVKDTRDPDIDKETTSRLMVLHTLQLLPHMAYRDAEEQKYFNLLPGQETVTSIPVHAGITCELDIGRYWSAQGKSNVEVDVRFRGVVPVPNELTMLSGKGGVKARLHSNIYDEYILPKAKLSNWKSPLGPTSAVISPCDERDILTSNNQQVHQLVLTYEFENKEAGSITPRCPALQGVIYESAFESQMMLIFDEDKKYLGVADSWPSAVKIPKGKITIRMQVRHNNVKKLEKLKDLSIWIERKLSKEITLPAFKSRASMVTEGIKAKRSLLRKGSNTAVFFGEPAAADIPSEAKCGDILMGSATFEDGEASLPGAGKQPGGTSIHYVVGTKTKEEKEKAKTPEAPDERSVEEKMEEAIKKVKVEHLEKLSEKEDDAEKFISLSEKLSEEYPGYLPLLMASLKFYDKKDTRSDKLGEVTNAADAVIDAIDENALAAHFGVKHDEEDAEICKIRKDYEEKKSFLIEALARKARAVADDDTKDQSTFDTIFKHLQKWTDTDAKKFAVLSLEKQKNAKRYGSMLKLLTTLLENDGKDTKDGICPMTKKDLLEKRKEVLETLNYTHLQQRDAKWGVIASIKNFALF</sequence>
<dbReference type="GO" id="GO:0008240">
    <property type="term" value="F:tripeptidyl-peptidase activity"/>
    <property type="evidence" value="ECO:0007669"/>
    <property type="project" value="UniProtKB-EC"/>
</dbReference>
<keyword evidence="8" id="KW-0720">Serine protease</keyword>
<comment type="caution">
    <text evidence="11">Lacks conserved residue(s) required for the propagation of feature annotation.</text>
</comment>
<evidence type="ECO:0000256" key="3">
    <source>
        <dbReference type="ARBA" id="ARBA00012462"/>
    </source>
</evidence>
<dbReference type="InterPro" id="IPR048384">
    <property type="entry name" value="TPPII_GBD"/>
</dbReference>
<feature type="compositionally biased region" description="Basic and acidic residues" evidence="12">
    <location>
        <begin position="129"/>
        <end position="139"/>
    </location>
</feature>
<evidence type="ECO:0000256" key="1">
    <source>
        <dbReference type="ARBA" id="ARBA00001910"/>
    </source>
</evidence>
<evidence type="ECO:0000256" key="5">
    <source>
        <dbReference type="ARBA" id="ARBA00022438"/>
    </source>
</evidence>
<dbReference type="InterPro" id="IPR050131">
    <property type="entry name" value="Peptidase_S8_subtilisin-like"/>
</dbReference>
<evidence type="ECO:0000259" key="15">
    <source>
        <dbReference type="Pfam" id="PF21223"/>
    </source>
</evidence>
<evidence type="ECO:0000256" key="8">
    <source>
        <dbReference type="ARBA" id="ARBA00022825"/>
    </source>
</evidence>
<dbReference type="PROSITE" id="PS51892">
    <property type="entry name" value="SUBTILASE"/>
    <property type="match status" value="1"/>
</dbReference>
<dbReference type="InterPro" id="IPR048383">
    <property type="entry name" value="TPPII_Ig-like-1"/>
</dbReference>
<evidence type="ECO:0000256" key="11">
    <source>
        <dbReference type="PROSITE-ProRule" id="PRU01240"/>
    </source>
</evidence>
<dbReference type="GO" id="GO:0004252">
    <property type="term" value="F:serine-type endopeptidase activity"/>
    <property type="evidence" value="ECO:0007669"/>
    <property type="project" value="UniProtKB-EC"/>
</dbReference>
<dbReference type="GO" id="GO:0005829">
    <property type="term" value="C:cytosol"/>
    <property type="evidence" value="ECO:0007669"/>
    <property type="project" value="TreeGrafter"/>
</dbReference>
<evidence type="ECO:0000256" key="7">
    <source>
        <dbReference type="ARBA" id="ARBA00022801"/>
    </source>
</evidence>
<evidence type="ECO:0000256" key="6">
    <source>
        <dbReference type="ARBA" id="ARBA00022670"/>
    </source>
</evidence>
<dbReference type="PANTHER" id="PTHR43806">
    <property type="entry name" value="PEPTIDASE S8"/>
    <property type="match status" value="1"/>
</dbReference>
<feature type="domain" description="Tripeptidyl-peptidase II galactose-binding" evidence="16">
    <location>
        <begin position="719"/>
        <end position="813"/>
    </location>
</feature>
<dbReference type="Gene3D" id="1.25.40.710">
    <property type="match status" value="1"/>
</dbReference>
<evidence type="ECO:0000259" key="13">
    <source>
        <dbReference type="Pfam" id="PF00082"/>
    </source>
</evidence>
<evidence type="ECO:0000259" key="16">
    <source>
        <dbReference type="Pfam" id="PF21316"/>
    </source>
</evidence>
<keyword evidence="7" id="KW-0378">Hydrolase</keyword>